<sequence>MASCLRLRHLSPSAAAHHHHRLPNSSAQLRFYPSSCLAGARPLRLLPPLRSRLPRVYALSSNDIRVGSNLEVDGAPWKVLATTHQRRSVEDGGRLGEMCMQLPPEFQMEFGTFIHENVYQFMISLKMDERQSI</sequence>
<evidence type="ECO:0000313" key="1">
    <source>
        <dbReference type="EnsemblPlants" id="OMERI12G00160.2"/>
    </source>
</evidence>
<accession>A0A0E0F8Z1</accession>
<name>A0A0E0F8Z1_9ORYZ</name>
<dbReference type="EnsemblPlants" id="OMERI12G00160.2">
    <property type="protein sequence ID" value="OMERI12G00160.2"/>
    <property type="gene ID" value="OMERI12G00160"/>
</dbReference>
<dbReference type="HOGENOM" id="CLU_1909987_0_0_1"/>
<organism evidence="1">
    <name type="scientific">Oryza meridionalis</name>
    <dbReference type="NCBI Taxonomy" id="40149"/>
    <lineage>
        <taxon>Eukaryota</taxon>
        <taxon>Viridiplantae</taxon>
        <taxon>Streptophyta</taxon>
        <taxon>Embryophyta</taxon>
        <taxon>Tracheophyta</taxon>
        <taxon>Spermatophyta</taxon>
        <taxon>Magnoliopsida</taxon>
        <taxon>Liliopsida</taxon>
        <taxon>Poales</taxon>
        <taxon>Poaceae</taxon>
        <taxon>BOP clade</taxon>
        <taxon>Oryzoideae</taxon>
        <taxon>Oryzeae</taxon>
        <taxon>Oryzinae</taxon>
        <taxon>Oryza</taxon>
    </lineage>
</organism>
<keyword evidence="2" id="KW-1185">Reference proteome</keyword>
<evidence type="ECO:0000313" key="2">
    <source>
        <dbReference type="Proteomes" id="UP000008021"/>
    </source>
</evidence>
<dbReference type="STRING" id="40149.A0A0E0F8Z1"/>
<protein>
    <submittedName>
        <fullName evidence="1">Uncharacterized protein</fullName>
    </submittedName>
</protein>
<reference evidence="1" key="2">
    <citation type="submission" date="2018-05" db="EMBL/GenBank/DDBJ databases">
        <title>OmerRS3 (Oryza meridionalis Reference Sequence Version 3).</title>
        <authorList>
            <person name="Zhang J."/>
            <person name="Kudrna D."/>
            <person name="Lee S."/>
            <person name="Talag J."/>
            <person name="Welchert J."/>
            <person name="Wing R.A."/>
        </authorList>
    </citation>
    <scope>NUCLEOTIDE SEQUENCE [LARGE SCALE GENOMIC DNA]</scope>
    <source>
        <strain evidence="1">cv. OR44</strain>
    </source>
</reference>
<dbReference type="Proteomes" id="UP000008021">
    <property type="component" value="Chromosome 12"/>
</dbReference>
<dbReference type="AlphaFoldDB" id="A0A0E0F8Z1"/>
<reference evidence="1" key="1">
    <citation type="submission" date="2015-04" db="UniProtKB">
        <authorList>
            <consortium name="EnsemblPlants"/>
        </authorList>
    </citation>
    <scope>IDENTIFICATION</scope>
</reference>
<dbReference type="Gramene" id="OMERI12G00160.2">
    <property type="protein sequence ID" value="OMERI12G00160.2"/>
    <property type="gene ID" value="OMERI12G00160"/>
</dbReference>
<proteinExistence type="predicted"/>